<dbReference type="InterPro" id="IPR041236">
    <property type="entry name" value="PriA_C"/>
</dbReference>
<evidence type="ECO:0000256" key="6">
    <source>
        <dbReference type="ARBA" id="ARBA00022806"/>
    </source>
</evidence>
<dbReference type="InterPro" id="IPR042115">
    <property type="entry name" value="PriA_3primeBD_sf"/>
</dbReference>
<dbReference type="Gene3D" id="3.40.1440.60">
    <property type="entry name" value="PriA, 3(prime) DNA-binding domain"/>
    <property type="match status" value="1"/>
</dbReference>
<keyword evidence="4 11" id="KW-0547">Nucleotide-binding</keyword>
<keyword evidence="2 11" id="KW-0235">DNA replication</keyword>
<dbReference type="InterPro" id="IPR014001">
    <property type="entry name" value="Helicase_ATP-bd"/>
</dbReference>
<feature type="binding site" evidence="11">
    <location>
        <position position="483"/>
    </location>
    <ligand>
        <name>Zn(2+)</name>
        <dbReference type="ChEBI" id="CHEBI:29105"/>
        <label>1</label>
    </ligand>
</feature>
<comment type="subunit">
    <text evidence="11">Component of the replication restart primosome.</text>
</comment>
<dbReference type="SUPFAM" id="SSF52540">
    <property type="entry name" value="P-loop containing nucleoside triphosphate hydrolases"/>
    <property type="match status" value="1"/>
</dbReference>
<dbReference type="InterPro" id="IPR041222">
    <property type="entry name" value="PriA_3primeBD"/>
</dbReference>
<dbReference type="InterPro" id="IPR001650">
    <property type="entry name" value="Helicase_C-like"/>
</dbReference>
<keyword evidence="6 11" id="KW-0347">Helicase</keyword>
<dbReference type="Pfam" id="PF00270">
    <property type="entry name" value="DEAD"/>
    <property type="match status" value="1"/>
</dbReference>
<dbReference type="NCBIfam" id="NF004067">
    <property type="entry name" value="PRK05580.1-4"/>
    <property type="match status" value="1"/>
</dbReference>
<dbReference type="EC" id="5.6.2.4" evidence="11"/>
<keyword evidence="7 11" id="KW-0862">Zinc</keyword>
<feature type="binding site" evidence="11">
    <location>
        <position position="443"/>
    </location>
    <ligand>
        <name>Zn(2+)</name>
        <dbReference type="ChEBI" id="CHEBI:29105"/>
        <label>1</label>
    </ligand>
</feature>
<dbReference type="PROSITE" id="PS51192">
    <property type="entry name" value="HELICASE_ATP_BIND_1"/>
    <property type="match status" value="1"/>
</dbReference>
<keyword evidence="8 11" id="KW-0067">ATP-binding</keyword>
<comment type="function">
    <text evidence="11">Initiates the restart of stalled replication forks, which reloads the replicative helicase on sites other than the origin of replication. Recognizes and binds to abandoned replication forks and remodels them to uncover a helicase loading site. Promotes assembly of the primosome at these replication forks.</text>
</comment>
<evidence type="ECO:0000256" key="8">
    <source>
        <dbReference type="ARBA" id="ARBA00022840"/>
    </source>
</evidence>
<dbReference type="Pfam" id="PF17764">
    <property type="entry name" value="PriA_3primeBD"/>
    <property type="match status" value="1"/>
</dbReference>
<feature type="binding site" evidence="11">
    <location>
        <position position="455"/>
    </location>
    <ligand>
        <name>Zn(2+)</name>
        <dbReference type="ChEBI" id="CHEBI:29105"/>
        <label>2</label>
    </ligand>
</feature>
<feature type="domain" description="Helicase ATP-binding" evidence="12">
    <location>
        <begin position="215"/>
        <end position="383"/>
    </location>
</feature>
<dbReference type="Pfam" id="PF18074">
    <property type="entry name" value="PriA_C"/>
    <property type="match status" value="1"/>
</dbReference>
<evidence type="ECO:0000256" key="3">
    <source>
        <dbReference type="ARBA" id="ARBA00022723"/>
    </source>
</evidence>
<evidence type="ECO:0000259" key="13">
    <source>
        <dbReference type="PROSITE" id="PS51194"/>
    </source>
</evidence>
<dbReference type="CDD" id="cd17929">
    <property type="entry name" value="DEXHc_priA"/>
    <property type="match status" value="1"/>
</dbReference>
<keyword evidence="10 11" id="KW-0413">Isomerase</keyword>
<dbReference type="InterPro" id="IPR011545">
    <property type="entry name" value="DEAD/DEAH_box_helicase_dom"/>
</dbReference>
<feature type="binding site" evidence="11">
    <location>
        <position position="473"/>
    </location>
    <ligand>
        <name>Zn(2+)</name>
        <dbReference type="ChEBI" id="CHEBI:29105"/>
        <label>2</label>
    </ligand>
</feature>
<dbReference type="PANTHER" id="PTHR30580:SF0">
    <property type="entry name" value="PRIMOSOMAL PROTEIN N"/>
    <property type="match status" value="1"/>
</dbReference>
<keyword evidence="5 11" id="KW-0378">Hydrolase</keyword>
<dbReference type="EMBL" id="JBIWXY010000002">
    <property type="protein sequence ID" value="MFJ5446618.1"/>
    <property type="molecule type" value="Genomic_DNA"/>
</dbReference>
<reference evidence="14 15" key="1">
    <citation type="submission" date="2024-11" db="EMBL/GenBank/DDBJ databases">
        <authorList>
            <person name="Kaparullina E.N."/>
            <person name="Delegan Y.A."/>
            <person name="Doronina N.V."/>
        </authorList>
    </citation>
    <scope>NUCLEOTIDE SEQUENCE [LARGE SCALE GENOMIC DNA]</scope>
    <source>
        <strain evidence="14 15">7sh_L</strain>
    </source>
</reference>
<keyword evidence="9 11" id="KW-0238">DNA-binding</keyword>
<comment type="catalytic activity">
    <reaction evidence="11">
        <text>ATP + H2O = ADP + phosphate + H(+)</text>
        <dbReference type="Rhea" id="RHEA:13065"/>
        <dbReference type="ChEBI" id="CHEBI:15377"/>
        <dbReference type="ChEBI" id="CHEBI:15378"/>
        <dbReference type="ChEBI" id="CHEBI:30616"/>
        <dbReference type="ChEBI" id="CHEBI:43474"/>
        <dbReference type="ChEBI" id="CHEBI:456216"/>
        <dbReference type="EC" id="5.6.2.4"/>
    </reaction>
</comment>
<comment type="catalytic activity">
    <reaction evidence="11">
        <text>Couples ATP hydrolysis with the unwinding of duplex DNA by translocating in the 3'-5' direction.</text>
        <dbReference type="EC" id="5.6.2.4"/>
    </reaction>
</comment>
<dbReference type="InterPro" id="IPR027417">
    <property type="entry name" value="P-loop_NTPase"/>
</dbReference>
<proteinExistence type="inferred from homology"/>
<feature type="binding site" evidence="11">
    <location>
        <position position="486"/>
    </location>
    <ligand>
        <name>Zn(2+)</name>
        <dbReference type="ChEBI" id="CHEBI:29105"/>
        <label>1</label>
    </ligand>
</feature>
<comment type="cofactor">
    <cofactor evidence="11">
        <name>Zn(2+)</name>
        <dbReference type="ChEBI" id="CHEBI:29105"/>
    </cofactor>
    <text evidence="11">Binds 2 zinc ions per subunit.</text>
</comment>
<feature type="binding site" evidence="11">
    <location>
        <position position="452"/>
    </location>
    <ligand>
        <name>Zn(2+)</name>
        <dbReference type="ChEBI" id="CHEBI:29105"/>
        <label>2</label>
    </ligand>
</feature>
<evidence type="ECO:0000313" key="15">
    <source>
        <dbReference type="Proteomes" id="UP001617669"/>
    </source>
</evidence>
<dbReference type="Pfam" id="PF00271">
    <property type="entry name" value="Helicase_C"/>
    <property type="match status" value="1"/>
</dbReference>
<organism evidence="14 15">
    <name type="scientific">Methylobacillus methanolivorans</name>
    <dbReference type="NCBI Taxonomy" id="1848927"/>
    <lineage>
        <taxon>Bacteria</taxon>
        <taxon>Pseudomonadati</taxon>
        <taxon>Pseudomonadota</taxon>
        <taxon>Betaproteobacteria</taxon>
        <taxon>Nitrosomonadales</taxon>
        <taxon>Methylophilaceae</taxon>
        <taxon>Methylobacillus</taxon>
    </lineage>
</organism>
<evidence type="ECO:0000256" key="9">
    <source>
        <dbReference type="ARBA" id="ARBA00023125"/>
    </source>
</evidence>
<dbReference type="PANTHER" id="PTHR30580">
    <property type="entry name" value="PRIMOSOMAL PROTEIN N"/>
    <property type="match status" value="1"/>
</dbReference>
<evidence type="ECO:0000256" key="10">
    <source>
        <dbReference type="ARBA" id="ARBA00023235"/>
    </source>
</evidence>
<dbReference type="SMART" id="SM00487">
    <property type="entry name" value="DEXDc"/>
    <property type="match status" value="1"/>
</dbReference>
<feature type="binding site" evidence="11">
    <location>
        <position position="470"/>
    </location>
    <ligand>
        <name>Zn(2+)</name>
        <dbReference type="ChEBI" id="CHEBI:29105"/>
        <label>2</label>
    </ligand>
</feature>
<dbReference type="HAMAP" id="MF_00983">
    <property type="entry name" value="PriA"/>
    <property type="match status" value="1"/>
</dbReference>
<comment type="similarity">
    <text evidence="11">Belongs to the helicase family. PriA subfamily.</text>
</comment>
<evidence type="ECO:0000259" key="12">
    <source>
        <dbReference type="PROSITE" id="PS51192"/>
    </source>
</evidence>
<dbReference type="SMART" id="SM00490">
    <property type="entry name" value="HELICc"/>
    <property type="match status" value="1"/>
</dbReference>
<evidence type="ECO:0000256" key="11">
    <source>
        <dbReference type="HAMAP-Rule" id="MF_00983"/>
    </source>
</evidence>
<dbReference type="Proteomes" id="UP001617669">
    <property type="component" value="Unassembled WGS sequence"/>
</dbReference>
<evidence type="ECO:0000313" key="14">
    <source>
        <dbReference type="EMBL" id="MFJ5446618.1"/>
    </source>
</evidence>
<feature type="domain" description="Helicase C-terminal" evidence="13">
    <location>
        <begin position="462"/>
        <end position="640"/>
    </location>
</feature>
<sequence length="736" mass="83113">MTESAQHATILKVALDVPLDGVFDYRSDVPVQVGQRVVVPFGPRKQVGVVVDIADNSEIAPAKLKSILQHFDHEPVLDSEFFSLLKFCADYYQYPYGQALLSALPARLRQTEPAQARQQFCYWLNEAGQSADIEAIPARQMVQRRIFTALRERGRLSEAELSELSPSWRKGLLALREQGWIDEEQIYAGLSATLHASNVQPELNDEQAHAVQSILQQRERFKPWLLHGITGSGKTEVYIRLLQAVLEGNQDQALVLVPEINLTPQLEARFRTRLPQYPLVTLHSNLGESERLQNWRLAQTGVARIVIGTRLSVFTPLPRLKFMIVDEEHDTSYKQQDSMRYHARDVALVRAQRRNIPIVLGSATPALETWHNAQSGRYGLLSMQQRAVSQSQLPQVNCVDVSRVQMQEGLSPPLIKALKTRLQRGEQSLLFINRRGYAPVLLCNACHWIAPCMRCSSRLVVHLRQGFLRCHHCGHEQKIVRQCPSCGNADLHPTGHGTQRLEETLAKLLPEARILRVDRDSTRRKHALSEMLSAVHAGEVDILVGTQMLAKGHDFPNLTLVGVLDTDSALFSPDFRAAERLFAQLMQVAGRAGRADKPGEVLIQTTFPEHQLFNALRSQEYGTYAAGLLQEREIAQFPPYEFLALIKAEANEYGPVQRFLQFAADTTRAMATDALVYDPIRPQMERLKGMERGQLLFQATTRQALQIVLRQLTPQLRAHPLSNKIRWAVDVDPQEF</sequence>
<dbReference type="Pfam" id="PF18319">
    <property type="entry name" value="Zn_ribbon_PriA"/>
    <property type="match status" value="1"/>
</dbReference>
<feature type="binding site" evidence="11">
    <location>
        <position position="446"/>
    </location>
    <ligand>
        <name>Zn(2+)</name>
        <dbReference type="ChEBI" id="CHEBI:29105"/>
        <label>1</label>
    </ligand>
</feature>
<comment type="caution">
    <text evidence="14">The sequence shown here is derived from an EMBL/GenBank/DDBJ whole genome shotgun (WGS) entry which is preliminary data.</text>
</comment>
<dbReference type="Gene3D" id="3.40.50.300">
    <property type="entry name" value="P-loop containing nucleotide triphosphate hydrolases"/>
    <property type="match status" value="2"/>
</dbReference>
<accession>A0ABW8GMI1</accession>
<dbReference type="CDD" id="cd18804">
    <property type="entry name" value="SF2_C_priA"/>
    <property type="match status" value="1"/>
</dbReference>
<evidence type="ECO:0000256" key="1">
    <source>
        <dbReference type="ARBA" id="ARBA00022515"/>
    </source>
</evidence>
<evidence type="ECO:0000256" key="4">
    <source>
        <dbReference type="ARBA" id="ARBA00022741"/>
    </source>
</evidence>
<keyword evidence="15" id="KW-1185">Reference proteome</keyword>
<gene>
    <name evidence="11" type="primary">priA</name>
    <name evidence="14" type="ORF">ACIKP9_10305</name>
</gene>
<dbReference type="PROSITE" id="PS51194">
    <property type="entry name" value="HELICASE_CTER"/>
    <property type="match status" value="1"/>
</dbReference>
<keyword evidence="3 11" id="KW-0479">Metal-binding</keyword>
<dbReference type="GO" id="GO:0016787">
    <property type="term" value="F:hydrolase activity"/>
    <property type="evidence" value="ECO:0007669"/>
    <property type="project" value="UniProtKB-KW"/>
</dbReference>
<dbReference type="NCBIfam" id="TIGR00595">
    <property type="entry name" value="priA"/>
    <property type="match status" value="1"/>
</dbReference>
<dbReference type="InterPro" id="IPR040498">
    <property type="entry name" value="PriA_CRR"/>
</dbReference>
<dbReference type="RefSeq" id="WP_400882302.1">
    <property type="nucleotide sequence ID" value="NZ_JBIWXY010000002.1"/>
</dbReference>
<evidence type="ECO:0000256" key="2">
    <source>
        <dbReference type="ARBA" id="ARBA00022705"/>
    </source>
</evidence>
<protein>
    <recommendedName>
        <fullName evidence="11">Replication restart protein PriA</fullName>
    </recommendedName>
    <alternativeName>
        <fullName evidence="11">ATP-dependent DNA helicase PriA</fullName>
        <ecNumber evidence="11">5.6.2.4</ecNumber>
    </alternativeName>
    <alternativeName>
        <fullName evidence="11">DNA 3'-5' helicase PriA</fullName>
    </alternativeName>
</protein>
<evidence type="ECO:0000256" key="5">
    <source>
        <dbReference type="ARBA" id="ARBA00022801"/>
    </source>
</evidence>
<evidence type="ECO:0000256" key="7">
    <source>
        <dbReference type="ARBA" id="ARBA00022833"/>
    </source>
</evidence>
<name>A0ABW8GMI1_9PROT</name>
<dbReference type="InterPro" id="IPR005259">
    <property type="entry name" value="PriA"/>
</dbReference>
<keyword evidence="1 11" id="KW-0639">Primosome</keyword>